<proteinExistence type="predicted"/>
<evidence type="ECO:0000313" key="4">
    <source>
        <dbReference type="Proteomes" id="UP001497525"/>
    </source>
</evidence>
<dbReference type="InterPro" id="IPR001806">
    <property type="entry name" value="Small_GTPase"/>
</dbReference>
<evidence type="ECO:0000256" key="2">
    <source>
        <dbReference type="ARBA" id="ARBA00023134"/>
    </source>
</evidence>
<protein>
    <submittedName>
        <fullName evidence="3">Uncharacterized protein</fullName>
    </submittedName>
</protein>
<dbReference type="PRINTS" id="PR00449">
    <property type="entry name" value="RASTRNSFRMNG"/>
</dbReference>
<evidence type="ECO:0000313" key="3">
    <source>
        <dbReference type="EMBL" id="CAL5129765.1"/>
    </source>
</evidence>
<dbReference type="SMART" id="SM00175">
    <property type="entry name" value="RAB"/>
    <property type="match status" value="1"/>
</dbReference>
<dbReference type="Pfam" id="PF00071">
    <property type="entry name" value="Ras"/>
    <property type="match status" value="1"/>
</dbReference>
<dbReference type="SMART" id="SM00174">
    <property type="entry name" value="RHO"/>
    <property type="match status" value="1"/>
</dbReference>
<evidence type="ECO:0000256" key="1">
    <source>
        <dbReference type="ARBA" id="ARBA00022741"/>
    </source>
</evidence>
<dbReference type="InterPro" id="IPR005225">
    <property type="entry name" value="Small_GTP-bd"/>
</dbReference>
<dbReference type="AlphaFoldDB" id="A0AAV2SZY2"/>
<dbReference type="InterPro" id="IPR003578">
    <property type="entry name" value="Small_GTPase_Rho"/>
</dbReference>
<organism evidence="3 4">
    <name type="scientific">Calicophoron daubneyi</name>
    <name type="common">Rumen fluke</name>
    <name type="synonym">Paramphistomum daubneyi</name>
    <dbReference type="NCBI Taxonomy" id="300641"/>
    <lineage>
        <taxon>Eukaryota</taxon>
        <taxon>Metazoa</taxon>
        <taxon>Spiralia</taxon>
        <taxon>Lophotrochozoa</taxon>
        <taxon>Platyhelminthes</taxon>
        <taxon>Trematoda</taxon>
        <taxon>Digenea</taxon>
        <taxon>Plagiorchiida</taxon>
        <taxon>Pronocephalata</taxon>
        <taxon>Paramphistomoidea</taxon>
        <taxon>Paramphistomidae</taxon>
        <taxon>Calicophoron</taxon>
    </lineage>
</organism>
<gene>
    <name evidence="3" type="ORF">CDAUBV1_LOCUS840</name>
</gene>
<dbReference type="EMBL" id="CAXLJL010000025">
    <property type="protein sequence ID" value="CAL5129765.1"/>
    <property type="molecule type" value="Genomic_DNA"/>
</dbReference>
<dbReference type="SUPFAM" id="SSF52540">
    <property type="entry name" value="P-loop containing nucleoside triphosphate hydrolases"/>
    <property type="match status" value="1"/>
</dbReference>
<dbReference type="Proteomes" id="UP001497525">
    <property type="component" value="Unassembled WGS sequence"/>
</dbReference>
<sequence length="182" mass="20169">MSRVITVTAIGDQGVGKSQLLLNFAQQPFGTYQRFDTYERDLTVYGQTVKVRANDSCNQSDKSKSSRAAYSGTNTFLLCAAVDKPESLESLVKKWHEDLRASNSANLPLILVLTKCDLQQNSDVKSLKLDSEEVAQIAQKLRVTDAFECSAKTGHNVEAAFRRAAELAIRTQMDKKKGCEML</sequence>
<dbReference type="SMART" id="SM00173">
    <property type="entry name" value="RAS"/>
    <property type="match status" value="1"/>
</dbReference>
<keyword evidence="2" id="KW-0342">GTP-binding</keyword>
<dbReference type="InterPro" id="IPR027417">
    <property type="entry name" value="P-loop_NTPase"/>
</dbReference>
<dbReference type="NCBIfam" id="TIGR00231">
    <property type="entry name" value="small_GTP"/>
    <property type="match status" value="1"/>
</dbReference>
<dbReference type="PANTHER" id="PTHR24072">
    <property type="entry name" value="RHO FAMILY GTPASE"/>
    <property type="match status" value="1"/>
</dbReference>
<accession>A0AAV2SZY2</accession>
<reference evidence="3" key="1">
    <citation type="submission" date="2024-06" db="EMBL/GenBank/DDBJ databases">
        <authorList>
            <person name="Liu X."/>
            <person name="Lenzi L."/>
            <person name="Haldenby T S."/>
            <person name="Uol C."/>
        </authorList>
    </citation>
    <scope>NUCLEOTIDE SEQUENCE</scope>
</reference>
<dbReference type="GO" id="GO:0007264">
    <property type="term" value="P:small GTPase-mediated signal transduction"/>
    <property type="evidence" value="ECO:0007669"/>
    <property type="project" value="InterPro"/>
</dbReference>
<name>A0AAV2SZY2_CALDB</name>
<dbReference type="GO" id="GO:0005525">
    <property type="term" value="F:GTP binding"/>
    <property type="evidence" value="ECO:0007669"/>
    <property type="project" value="UniProtKB-KW"/>
</dbReference>
<dbReference type="Gene3D" id="3.40.50.300">
    <property type="entry name" value="P-loop containing nucleotide triphosphate hydrolases"/>
    <property type="match status" value="1"/>
</dbReference>
<comment type="caution">
    <text evidence="3">The sequence shown here is derived from an EMBL/GenBank/DDBJ whole genome shotgun (WGS) entry which is preliminary data.</text>
</comment>
<dbReference type="GO" id="GO:0003924">
    <property type="term" value="F:GTPase activity"/>
    <property type="evidence" value="ECO:0007669"/>
    <property type="project" value="InterPro"/>
</dbReference>
<keyword evidence="1" id="KW-0547">Nucleotide-binding</keyword>
<dbReference type="PROSITE" id="PS51419">
    <property type="entry name" value="RAB"/>
    <property type="match status" value="1"/>
</dbReference>